<dbReference type="InParanoid" id="K3X8N3"/>
<evidence type="ECO:0000313" key="4">
    <source>
        <dbReference type="Proteomes" id="UP000019132"/>
    </source>
</evidence>
<dbReference type="InterPro" id="IPR023393">
    <property type="entry name" value="START-like_dom_sf"/>
</dbReference>
<reference evidence="4" key="1">
    <citation type="journal article" date="2010" name="Genome Biol.">
        <title>Genome sequence of the necrotrophic plant pathogen Pythium ultimum reveals original pathogenicity mechanisms and effector repertoire.</title>
        <authorList>
            <person name="Levesque C.A."/>
            <person name="Brouwer H."/>
            <person name="Cano L."/>
            <person name="Hamilton J.P."/>
            <person name="Holt C."/>
            <person name="Huitema E."/>
            <person name="Raffaele S."/>
            <person name="Robideau G.P."/>
            <person name="Thines M."/>
            <person name="Win J."/>
            <person name="Zerillo M.M."/>
            <person name="Beakes G.W."/>
            <person name="Boore J.L."/>
            <person name="Busam D."/>
            <person name="Dumas B."/>
            <person name="Ferriera S."/>
            <person name="Fuerstenberg S.I."/>
            <person name="Gachon C.M."/>
            <person name="Gaulin E."/>
            <person name="Govers F."/>
            <person name="Grenville-Briggs L."/>
            <person name="Horner N."/>
            <person name="Hostetler J."/>
            <person name="Jiang R.H."/>
            <person name="Johnson J."/>
            <person name="Krajaejun T."/>
            <person name="Lin H."/>
            <person name="Meijer H.J."/>
            <person name="Moore B."/>
            <person name="Morris P."/>
            <person name="Phuntmart V."/>
            <person name="Puiu D."/>
            <person name="Shetty J."/>
            <person name="Stajich J.E."/>
            <person name="Tripathy S."/>
            <person name="Wawra S."/>
            <person name="van West P."/>
            <person name="Whitty B.R."/>
            <person name="Coutinho P.M."/>
            <person name="Henrissat B."/>
            <person name="Martin F."/>
            <person name="Thomas P.D."/>
            <person name="Tyler B.M."/>
            <person name="De Vries R.P."/>
            <person name="Kamoun S."/>
            <person name="Yandell M."/>
            <person name="Tisserat N."/>
            <person name="Buell C.R."/>
        </authorList>
    </citation>
    <scope>NUCLEOTIDE SEQUENCE</scope>
    <source>
        <strain evidence="4">DAOM:BR144</strain>
    </source>
</reference>
<evidence type="ECO:0000256" key="1">
    <source>
        <dbReference type="ARBA" id="ARBA00006817"/>
    </source>
</evidence>
<dbReference type="EMBL" id="GL376597">
    <property type="status" value="NOT_ANNOTATED_CDS"/>
    <property type="molecule type" value="Genomic_DNA"/>
</dbReference>
<proteinExistence type="inferred from homology"/>
<dbReference type="EnsemblProtists" id="PYU1_T013582">
    <property type="protein sequence ID" value="PYU1_T013582"/>
    <property type="gene ID" value="PYU1_G013553"/>
</dbReference>
<accession>K3X8N3</accession>
<dbReference type="HOGENOM" id="CLU_108923_1_0_1"/>
<organism evidence="3 4">
    <name type="scientific">Globisporangium ultimum (strain ATCC 200006 / CBS 805.95 / DAOM BR144)</name>
    <name type="common">Pythium ultimum</name>
    <dbReference type="NCBI Taxonomy" id="431595"/>
    <lineage>
        <taxon>Eukaryota</taxon>
        <taxon>Sar</taxon>
        <taxon>Stramenopiles</taxon>
        <taxon>Oomycota</taxon>
        <taxon>Peronosporomycetes</taxon>
        <taxon>Pythiales</taxon>
        <taxon>Pythiaceae</taxon>
        <taxon>Globisporangium</taxon>
    </lineage>
</organism>
<sequence length="142" mass="15858">MSEASVQVTVSALVRAPVESAWEHWTTPASITQWNAASDDWHTTKATNDLQVGGQFSSTMAAKDDSASFEFSGTYTAVEPLKRIEYVLDDHRRVSITFTASSDAETLIEETFDTEATHTVEQQRSGWQAIMDNYKKFTEAQQ</sequence>
<comment type="similarity">
    <text evidence="1">Belongs to the AHA1 family.</text>
</comment>
<dbReference type="InterPro" id="IPR013538">
    <property type="entry name" value="ASHA1/2-like_C"/>
</dbReference>
<dbReference type="VEuPathDB" id="FungiDB:PYU1_G013553"/>
<feature type="domain" description="Activator of Hsp90 ATPase homologue 1/2-like C-terminal" evidence="2">
    <location>
        <begin position="15"/>
        <end position="135"/>
    </location>
</feature>
<dbReference type="AlphaFoldDB" id="K3X8N3"/>
<evidence type="ECO:0000259" key="2">
    <source>
        <dbReference type="Pfam" id="PF08327"/>
    </source>
</evidence>
<reference evidence="3" key="3">
    <citation type="submission" date="2015-02" db="UniProtKB">
        <authorList>
            <consortium name="EnsemblProtists"/>
        </authorList>
    </citation>
    <scope>IDENTIFICATION</scope>
    <source>
        <strain evidence="3">DAOM BR144</strain>
    </source>
</reference>
<evidence type="ECO:0000313" key="3">
    <source>
        <dbReference type="EnsemblProtists" id="PYU1_T013582"/>
    </source>
</evidence>
<name>K3X8N3_GLOUD</name>
<keyword evidence="4" id="KW-1185">Reference proteome</keyword>
<dbReference type="Gene3D" id="3.30.530.20">
    <property type="match status" value="1"/>
</dbReference>
<reference evidence="4" key="2">
    <citation type="submission" date="2010-04" db="EMBL/GenBank/DDBJ databases">
        <authorList>
            <person name="Buell R."/>
            <person name="Hamilton J."/>
            <person name="Hostetler J."/>
        </authorList>
    </citation>
    <scope>NUCLEOTIDE SEQUENCE [LARGE SCALE GENOMIC DNA]</scope>
    <source>
        <strain evidence="4">DAOM:BR144</strain>
    </source>
</reference>
<protein>
    <recommendedName>
        <fullName evidence="2">Activator of Hsp90 ATPase homologue 1/2-like C-terminal domain-containing protein</fullName>
    </recommendedName>
</protein>
<dbReference type="Proteomes" id="UP000019132">
    <property type="component" value="Unassembled WGS sequence"/>
</dbReference>
<dbReference type="Pfam" id="PF08327">
    <property type="entry name" value="AHSA1"/>
    <property type="match status" value="1"/>
</dbReference>
<dbReference type="SUPFAM" id="SSF55961">
    <property type="entry name" value="Bet v1-like"/>
    <property type="match status" value="1"/>
</dbReference>